<organism evidence="2 3">
    <name type="scientific">Zhongshania borealis</name>
    <dbReference type="NCBI Taxonomy" id="889488"/>
    <lineage>
        <taxon>Bacteria</taxon>
        <taxon>Pseudomonadati</taxon>
        <taxon>Pseudomonadota</taxon>
        <taxon>Gammaproteobacteria</taxon>
        <taxon>Cellvibrionales</taxon>
        <taxon>Spongiibacteraceae</taxon>
        <taxon>Zhongshania</taxon>
    </lineage>
</organism>
<evidence type="ECO:0000313" key="2">
    <source>
        <dbReference type="EMBL" id="GAA4095797.1"/>
    </source>
</evidence>
<gene>
    <name evidence="2" type="ORF">GCM10022414_20070</name>
</gene>
<keyword evidence="3" id="KW-1185">Reference proteome</keyword>
<dbReference type="Pfam" id="PF07045">
    <property type="entry name" value="DUF1330"/>
    <property type="match status" value="1"/>
</dbReference>
<dbReference type="Proteomes" id="UP001500392">
    <property type="component" value="Unassembled WGS sequence"/>
</dbReference>
<dbReference type="SUPFAM" id="SSF54909">
    <property type="entry name" value="Dimeric alpha+beta barrel"/>
    <property type="match status" value="1"/>
</dbReference>
<evidence type="ECO:0000313" key="3">
    <source>
        <dbReference type="Proteomes" id="UP001500392"/>
    </source>
</evidence>
<dbReference type="InterPro" id="IPR011008">
    <property type="entry name" value="Dimeric_a/b-barrel"/>
</dbReference>
<accession>A0ABP7WTL9</accession>
<dbReference type="PANTHER" id="PTHR40257">
    <property type="match status" value="1"/>
</dbReference>
<comment type="caution">
    <text evidence="2">The sequence shown here is derived from an EMBL/GenBank/DDBJ whole genome shotgun (WGS) entry which is preliminary data.</text>
</comment>
<proteinExistence type="predicted"/>
<sequence>MPIDQTKVDSLIAELGQHGLDKLNPSESQLRNLLANDLGGPLQFINMLAFHDTAQYGDNSDAAPVSGEEAYNRYGAVAIQHVMERGGTLFAMNTVEQTLIGEDDGWQQIIIVQYPNVDAFIDMLCTPSYQAALHHRDAGLKATKLLVSRPLLAQ</sequence>
<dbReference type="PANTHER" id="PTHR40257:SF1">
    <property type="entry name" value="DUF1330 DOMAIN-CONTAINING PROTEIN"/>
    <property type="match status" value="1"/>
</dbReference>
<feature type="domain" description="DUF1330" evidence="1">
    <location>
        <begin position="65"/>
        <end position="148"/>
    </location>
</feature>
<evidence type="ECO:0000259" key="1">
    <source>
        <dbReference type="Pfam" id="PF07045"/>
    </source>
</evidence>
<dbReference type="EMBL" id="BAABDM010000003">
    <property type="protein sequence ID" value="GAA4095797.1"/>
    <property type="molecule type" value="Genomic_DNA"/>
</dbReference>
<protein>
    <recommendedName>
        <fullName evidence="1">DUF1330 domain-containing protein</fullName>
    </recommendedName>
</protein>
<name>A0ABP7WTL9_9GAMM</name>
<dbReference type="RefSeq" id="WP_344935367.1">
    <property type="nucleotide sequence ID" value="NZ_BAABDM010000003.1"/>
</dbReference>
<dbReference type="InterPro" id="IPR010753">
    <property type="entry name" value="DUF1330"/>
</dbReference>
<reference evidence="3" key="1">
    <citation type="journal article" date="2019" name="Int. J. Syst. Evol. Microbiol.">
        <title>The Global Catalogue of Microorganisms (GCM) 10K type strain sequencing project: providing services to taxonomists for standard genome sequencing and annotation.</title>
        <authorList>
            <consortium name="The Broad Institute Genomics Platform"/>
            <consortium name="The Broad Institute Genome Sequencing Center for Infectious Disease"/>
            <person name="Wu L."/>
            <person name="Ma J."/>
        </authorList>
    </citation>
    <scope>NUCLEOTIDE SEQUENCE [LARGE SCALE GENOMIC DNA]</scope>
    <source>
        <strain evidence="3">JCM 17304</strain>
    </source>
</reference>
<dbReference type="Gene3D" id="3.30.70.100">
    <property type="match status" value="1"/>
</dbReference>